<evidence type="ECO:0000313" key="4">
    <source>
        <dbReference type="Proteomes" id="UP000637578"/>
    </source>
</evidence>
<organism evidence="3 4">
    <name type="scientific">Longimycelium tulufanense</name>
    <dbReference type="NCBI Taxonomy" id="907463"/>
    <lineage>
        <taxon>Bacteria</taxon>
        <taxon>Bacillati</taxon>
        <taxon>Actinomycetota</taxon>
        <taxon>Actinomycetes</taxon>
        <taxon>Pseudonocardiales</taxon>
        <taxon>Pseudonocardiaceae</taxon>
        <taxon>Longimycelium</taxon>
    </lineage>
</organism>
<evidence type="ECO:0000259" key="2">
    <source>
        <dbReference type="Pfam" id="PF11716"/>
    </source>
</evidence>
<evidence type="ECO:0008006" key="5">
    <source>
        <dbReference type="Google" id="ProtNLM"/>
    </source>
</evidence>
<dbReference type="Pfam" id="PF08608">
    <property type="entry name" value="Wyosine_form"/>
    <property type="match status" value="1"/>
</dbReference>
<dbReference type="InterPro" id="IPR013917">
    <property type="entry name" value="tRNA_wybutosine-synth"/>
</dbReference>
<keyword evidence="4" id="KW-1185">Reference proteome</keyword>
<dbReference type="InterPro" id="IPR017517">
    <property type="entry name" value="Maleyloyr_isom"/>
</dbReference>
<feature type="domain" description="tRNA wybutosine-synthesis" evidence="1">
    <location>
        <begin position="184"/>
        <end position="232"/>
    </location>
</feature>
<dbReference type="Proteomes" id="UP000637578">
    <property type="component" value="Unassembled WGS sequence"/>
</dbReference>
<dbReference type="SUPFAM" id="SSF109854">
    <property type="entry name" value="DinB/YfiT-like putative metalloenzymes"/>
    <property type="match status" value="1"/>
</dbReference>
<proteinExistence type="predicted"/>
<dbReference type="InterPro" id="IPR017518">
    <property type="entry name" value="CHP03084"/>
</dbReference>
<dbReference type="Gene3D" id="1.20.120.450">
    <property type="entry name" value="dinb family like domain"/>
    <property type="match status" value="1"/>
</dbReference>
<reference evidence="3" key="1">
    <citation type="journal article" date="2014" name="Int. J. Syst. Evol. Microbiol.">
        <title>Complete genome sequence of Corynebacterium casei LMG S-19264T (=DSM 44701T), isolated from a smear-ripened cheese.</title>
        <authorList>
            <consortium name="US DOE Joint Genome Institute (JGI-PGF)"/>
            <person name="Walter F."/>
            <person name="Albersmeier A."/>
            <person name="Kalinowski J."/>
            <person name="Ruckert C."/>
        </authorList>
    </citation>
    <scope>NUCLEOTIDE SEQUENCE</scope>
    <source>
        <strain evidence="3">CGMCC 4.5737</strain>
    </source>
</reference>
<dbReference type="NCBIfam" id="TIGR03084">
    <property type="entry name" value="TIGR03084 family metal-binding protein"/>
    <property type="match status" value="1"/>
</dbReference>
<reference evidence="3" key="2">
    <citation type="submission" date="2020-09" db="EMBL/GenBank/DDBJ databases">
        <authorList>
            <person name="Sun Q."/>
            <person name="Zhou Y."/>
        </authorList>
    </citation>
    <scope>NUCLEOTIDE SEQUENCE</scope>
    <source>
        <strain evidence="3">CGMCC 4.5737</strain>
    </source>
</reference>
<evidence type="ECO:0000313" key="3">
    <source>
        <dbReference type="EMBL" id="GGM35309.1"/>
    </source>
</evidence>
<name>A0A8J3C5U4_9PSEU</name>
<evidence type="ECO:0000259" key="1">
    <source>
        <dbReference type="Pfam" id="PF08608"/>
    </source>
</evidence>
<sequence length="263" mass="28351">MNVATVVDDLRAESEELDALVAGLPPRGWATPTPAEGWTVAHQISHLAWTDAQALNAIRDPEGFTSALRQAAADPAGYVEEGAAAGTREAPTDLLRRWREGRTWLATTLANLSAATKILWFGPPMAPASMATARLMETWAHGLDVADALGAEKNPTRRLRHVAHLGVRTMGFSFQINGLPTPETPVRVELRGPDGAMWTWGPQEAADRVQGPAMDFCLLVTQRRHRDDLDLHAEGPVAKKWLTVAQAFAGPPGKGRSPRGVVA</sequence>
<protein>
    <recommendedName>
        <fullName evidence="5">TIGR03084 family protein</fullName>
    </recommendedName>
</protein>
<accession>A0A8J3C5U4</accession>
<comment type="caution">
    <text evidence="3">The sequence shown here is derived from an EMBL/GenBank/DDBJ whole genome shotgun (WGS) entry which is preliminary data.</text>
</comment>
<dbReference type="AlphaFoldDB" id="A0A8J3C5U4"/>
<dbReference type="InterPro" id="IPR024344">
    <property type="entry name" value="MDMPI_metal-binding"/>
</dbReference>
<dbReference type="NCBIfam" id="TIGR03083">
    <property type="entry name" value="maleylpyruvate isomerase family mycothiol-dependent enzyme"/>
    <property type="match status" value="1"/>
</dbReference>
<dbReference type="InterPro" id="IPR034660">
    <property type="entry name" value="DinB/YfiT-like"/>
</dbReference>
<dbReference type="EMBL" id="BMMK01000001">
    <property type="protein sequence ID" value="GGM35309.1"/>
    <property type="molecule type" value="Genomic_DNA"/>
</dbReference>
<feature type="domain" description="Mycothiol-dependent maleylpyruvate isomerase metal-binding" evidence="2">
    <location>
        <begin position="10"/>
        <end position="146"/>
    </location>
</feature>
<dbReference type="Pfam" id="PF11716">
    <property type="entry name" value="MDMPI_N"/>
    <property type="match status" value="1"/>
</dbReference>
<dbReference type="RefSeq" id="WP_189053033.1">
    <property type="nucleotide sequence ID" value="NZ_BMMK01000001.1"/>
</dbReference>
<dbReference type="GO" id="GO:0046872">
    <property type="term" value="F:metal ion binding"/>
    <property type="evidence" value="ECO:0007669"/>
    <property type="project" value="InterPro"/>
</dbReference>
<gene>
    <name evidence="3" type="ORF">GCM10012275_03200</name>
</gene>